<keyword evidence="6 9" id="KW-0326">Glycosidase</keyword>
<dbReference type="EMBL" id="CP093344">
    <property type="protein sequence ID" value="WOG87969.1"/>
    <property type="molecule type" value="Genomic_DNA"/>
</dbReference>
<dbReference type="InterPro" id="IPR011050">
    <property type="entry name" value="Pectin_lyase_fold/virulence"/>
</dbReference>
<comment type="similarity">
    <text evidence="2 9">Belongs to the glycosyl hydrolase 28 family.</text>
</comment>
<sequence>MKTFEMKVILSIFLLVSYVANGIEDGTCNLYDRRGLVETPAAGDAAGGAAAPAGGAAGPAGAAGGDGVFDISKCPNAKGDGSTDVTQSVQKSWDDACHSTANAKILIPQGEWLTGELNFAGPCTAPQPISIEIIGTLKAKPDCGAFPSGMWINIFQTGVKIFGGGTLDGQGCEAWKTKSPGGKALPDSLCITQCNASSAENINIVNSKGFNVKLVESHDFIADHLNISCAFDSPNTDGIHLGEITNATIQNTVIGTGDDCISIGDNSVDILVNNVTCGPGHGISIGSLGRYPDEKDVKNIMVQNCKLMNTTNGARIKTMHESPALTASNITFQDLTIENAFNPIIIDQHYFADKPGPSKVKITGVTFKNIKGTSLSQEVVTLNCSDAVPCEGITVTDVDFKYTGNCTNTTLVSVCANAKATFGGVMNPPGCPPA</sequence>
<evidence type="ECO:0000256" key="3">
    <source>
        <dbReference type="ARBA" id="ARBA00022512"/>
    </source>
</evidence>
<reference evidence="11" key="2">
    <citation type="submission" date="2022-03" db="EMBL/GenBank/DDBJ databases">
        <title>Draft title - Genomic analysis of global carrot germplasm unveils the trajectory of domestication and the origin of high carotenoid orange carrot.</title>
        <authorList>
            <person name="Iorizzo M."/>
            <person name="Ellison S."/>
            <person name="Senalik D."/>
            <person name="Macko-Podgorni A."/>
            <person name="Grzebelus D."/>
            <person name="Bostan H."/>
            <person name="Rolling W."/>
            <person name="Curaba J."/>
            <person name="Simon P."/>
        </authorList>
    </citation>
    <scope>NUCLEOTIDE SEQUENCE</scope>
    <source>
        <tissue evidence="11">Leaf</tissue>
    </source>
</reference>
<evidence type="ECO:0000256" key="5">
    <source>
        <dbReference type="ARBA" id="ARBA00022801"/>
    </source>
</evidence>
<gene>
    <name evidence="11" type="ORF">DCAR_0207202</name>
</gene>
<dbReference type="InterPro" id="IPR000743">
    <property type="entry name" value="Glyco_hydro_28"/>
</dbReference>
<reference evidence="11" key="1">
    <citation type="journal article" date="2016" name="Nat. Genet.">
        <title>A high-quality carrot genome assembly provides new insights into carotenoid accumulation and asterid genome evolution.</title>
        <authorList>
            <person name="Iorizzo M."/>
            <person name="Ellison S."/>
            <person name="Senalik D."/>
            <person name="Zeng P."/>
            <person name="Satapoomin P."/>
            <person name="Huang J."/>
            <person name="Bowman M."/>
            <person name="Iovene M."/>
            <person name="Sanseverino W."/>
            <person name="Cavagnaro P."/>
            <person name="Yildiz M."/>
            <person name="Macko-Podgorni A."/>
            <person name="Moranska E."/>
            <person name="Grzebelus E."/>
            <person name="Grzebelus D."/>
            <person name="Ashrafi H."/>
            <person name="Zheng Z."/>
            <person name="Cheng S."/>
            <person name="Spooner D."/>
            <person name="Van Deynze A."/>
            <person name="Simon P."/>
        </authorList>
    </citation>
    <scope>NUCLEOTIDE SEQUENCE</scope>
    <source>
        <tissue evidence="11">Leaf</tissue>
    </source>
</reference>
<name>A0AAF0WF39_DAUCS</name>
<dbReference type="SUPFAM" id="SSF51126">
    <property type="entry name" value="Pectin lyase-like"/>
    <property type="match status" value="1"/>
</dbReference>
<protein>
    <recommendedName>
        <fullName evidence="13">Polygalacturonase</fullName>
    </recommendedName>
</protein>
<proteinExistence type="inferred from homology"/>
<organism evidence="11 12">
    <name type="scientific">Daucus carota subsp. sativus</name>
    <name type="common">Carrot</name>
    <dbReference type="NCBI Taxonomy" id="79200"/>
    <lineage>
        <taxon>Eukaryota</taxon>
        <taxon>Viridiplantae</taxon>
        <taxon>Streptophyta</taxon>
        <taxon>Embryophyta</taxon>
        <taxon>Tracheophyta</taxon>
        <taxon>Spermatophyta</taxon>
        <taxon>Magnoliopsida</taxon>
        <taxon>eudicotyledons</taxon>
        <taxon>Gunneridae</taxon>
        <taxon>Pentapetalae</taxon>
        <taxon>asterids</taxon>
        <taxon>campanulids</taxon>
        <taxon>Apiales</taxon>
        <taxon>Apiaceae</taxon>
        <taxon>Apioideae</taxon>
        <taxon>Scandiceae</taxon>
        <taxon>Daucinae</taxon>
        <taxon>Daucus</taxon>
        <taxon>Daucus sect. Daucus</taxon>
    </lineage>
</organism>
<evidence type="ECO:0000256" key="1">
    <source>
        <dbReference type="ARBA" id="ARBA00004191"/>
    </source>
</evidence>
<dbReference type="InterPro" id="IPR012334">
    <property type="entry name" value="Pectin_lyas_fold"/>
</dbReference>
<dbReference type="Gene3D" id="2.160.20.10">
    <property type="entry name" value="Single-stranded right-handed beta-helix, Pectin lyase-like"/>
    <property type="match status" value="1"/>
</dbReference>
<dbReference type="PROSITE" id="PS00502">
    <property type="entry name" value="POLYGALACTURONASE"/>
    <property type="match status" value="1"/>
</dbReference>
<dbReference type="Pfam" id="PF00295">
    <property type="entry name" value="Glyco_hydro_28"/>
    <property type="match status" value="1"/>
</dbReference>
<dbReference type="GO" id="GO:0071555">
    <property type="term" value="P:cell wall organization"/>
    <property type="evidence" value="ECO:0007669"/>
    <property type="project" value="UniProtKB-KW"/>
</dbReference>
<evidence type="ECO:0000256" key="7">
    <source>
        <dbReference type="ARBA" id="ARBA00023316"/>
    </source>
</evidence>
<keyword evidence="5 9" id="KW-0378">Hydrolase</keyword>
<dbReference type="AlphaFoldDB" id="A0AAF0WF39"/>
<dbReference type="Proteomes" id="UP000077755">
    <property type="component" value="Chromosome 2"/>
</dbReference>
<evidence type="ECO:0000256" key="2">
    <source>
        <dbReference type="ARBA" id="ARBA00008834"/>
    </source>
</evidence>
<comment type="subcellular location">
    <subcellularLocation>
        <location evidence="1">Secreted</location>
        <location evidence="1">Cell wall</location>
    </subcellularLocation>
</comment>
<evidence type="ECO:0000256" key="10">
    <source>
        <dbReference type="SAM" id="SignalP"/>
    </source>
</evidence>
<keyword evidence="4" id="KW-0964">Secreted</keyword>
<feature type="signal peptide" evidence="10">
    <location>
        <begin position="1"/>
        <end position="22"/>
    </location>
</feature>
<evidence type="ECO:0000256" key="8">
    <source>
        <dbReference type="PROSITE-ProRule" id="PRU10052"/>
    </source>
</evidence>
<evidence type="ECO:0000313" key="11">
    <source>
        <dbReference type="EMBL" id="WOG87969.1"/>
    </source>
</evidence>
<evidence type="ECO:0000313" key="12">
    <source>
        <dbReference type="Proteomes" id="UP000077755"/>
    </source>
</evidence>
<feature type="chain" id="PRO_5042113613" description="Polygalacturonase" evidence="10">
    <location>
        <begin position="23"/>
        <end position="434"/>
    </location>
</feature>
<dbReference type="GO" id="GO:0005975">
    <property type="term" value="P:carbohydrate metabolic process"/>
    <property type="evidence" value="ECO:0007669"/>
    <property type="project" value="InterPro"/>
</dbReference>
<dbReference type="KEGG" id="dcr:108208538"/>
<keyword evidence="3" id="KW-0134">Cell wall</keyword>
<dbReference type="GO" id="GO:0004650">
    <property type="term" value="F:polygalacturonase activity"/>
    <property type="evidence" value="ECO:0007669"/>
    <property type="project" value="InterPro"/>
</dbReference>
<dbReference type="PANTHER" id="PTHR31375">
    <property type="match status" value="1"/>
</dbReference>
<keyword evidence="10" id="KW-0732">Signal</keyword>
<keyword evidence="12" id="KW-1185">Reference proteome</keyword>
<dbReference type="InterPro" id="IPR006626">
    <property type="entry name" value="PbH1"/>
</dbReference>
<evidence type="ECO:0000256" key="4">
    <source>
        <dbReference type="ARBA" id="ARBA00022525"/>
    </source>
</evidence>
<keyword evidence="7" id="KW-0961">Cell wall biogenesis/degradation</keyword>
<dbReference type="SMART" id="SM00710">
    <property type="entry name" value="PbH1"/>
    <property type="match status" value="5"/>
</dbReference>
<evidence type="ECO:0000256" key="9">
    <source>
        <dbReference type="RuleBase" id="RU361169"/>
    </source>
</evidence>
<evidence type="ECO:0008006" key="13">
    <source>
        <dbReference type="Google" id="ProtNLM"/>
    </source>
</evidence>
<accession>A0AAF0WF39</accession>
<evidence type="ECO:0000256" key="6">
    <source>
        <dbReference type="ARBA" id="ARBA00023295"/>
    </source>
</evidence>
<feature type="active site" evidence="8">
    <location>
        <position position="281"/>
    </location>
</feature>